<feature type="region of interest" description="Disordered" evidence="1">
    <location>
        <begin position="1"/>
        <end position="23"/>
    </location>
</feature>
<organism evidence="2 3">
    <name type="scientific">Nocardioides zeae</name>
    <dbReference type="NCBI Taxonomy" id="1457234"/>
    <lineage>
        <taxon>Bacteria</taxon>
        <taxon>Bacillati</taxon>
        <taxon>Actinomycetota</taxon>
        <taxon>Actinomycetes</taxon>
        <taxon>Propionibacteriales</taxon>
        <taxon>Nocardioidaceae</taxon>
        <taxon>Nocardioides</taxon>
    </lineage>
</organism>
<name>A0AAJ1U0A1_9ACTN</name>
<reference evidence="2" key="1">
    <citation type="submission" date="2023-07" db="EMBL/GenBank/DDBJ databases">
        <title>Functional and genomic diversity of the sorghum phyllosphere microbiome.</title>
        <authorList>
            <person name="Shade A."/>
        </authorList>
    </citation>
    <scope>NUCLEOTIDE SEQUENCE</scope>
    <source>
        <strain evidence="2">SORGH_AS_1067</strain>
    </source>
</reference>
<comment type="caution">
    <text evidence="2">The sequence shown here is derived from an EMBL/GenBank/DDBJ whole genome shotgun (WGS) entry which is preliminary data.</text>
</comment>
<evidence type="ECO:0000313" key="3">
    <source>
        <dbReference type="Proteomes" id="UP001239215"/>
    </source>
</evidence>
<dbReference type="Proteomes" id="UP001239215">
    <property type="component" value="Unassembled WGS sequence"/>
</dbReference>
<dbReference type="EMBL" id="JAUTAN010000001">
    <property type="protein sequence ID" value="MDQ1105610.1"/>
    <property type="molecule type" value="Genomic_DNA"/>
</dbReference>
<protein>
    <submittedName>
        <fullName evidence="2">Uncharacterized protein</fullName>
    </submittedName>
</protein>
<proteinExistence type="predicted"/>
<dbReference type="RefSeq" id="WP_307202005.1">
    <property type="nucleotide sequence ID" value="NZ_JAUTAN010000001.1"/>
</dbReference>
<evidence type="ECO:0000256" key="1">
    <source>
        <dbReference type="SAM" id="MobiDB-lite"/>
    </source>
</evidence>
<gene>
    <name evidence="2" type="ORF">QE405_002894</name>
</gene>
<sequence length="223" mass="23352">MTDRPHGRSGPLPRPRLRGRRGAPPAAALALLVGELWPDGTEGALDEDALRRVAHDYARRGDDLRRLLHDLEQVVDLLGPAWTADEVSALVEQSALAWSDTFLGVRATGDPTVPPGAPGRARRRTRTVEVVTVRLEGAGGSLAEDLRTVSLVAAEHLPGSEVLLAPAESVARVVVGAAGEATAAVAGFGVACAELTTHRCIVTVERVAVGSAEHERLLGRSAG</sequence>
<evidence type="ECO:0000313" key="2">
    <source>
        <dbReference type="EMBL" id="MDQ1105610.1"/>
    </source>
</evidence>
<accession>A0AAJ1U0A1</accession>
<dbReference type="AlphaFoldDB" id="A0AAJ1U0A1"/>